<name>A0ABQ7QNR3_PLUXY</name>
<gene>
    <name evidence="2" type="ORF">JYU34_008107</name>
</gene>
<evidence type="ECO:0000256" key="1">
    <source>
        <dbReference type="SAM" id="MobiDB-lite"/>
    </source>
</evidence>
<feature type="region of interest" description="Disordered" evidence="1">
    <location>
        <begin position="501"/>
        <end position="526"/>
    </location>
</feature>
<evidence type="ECO:0008006" key="4">
    <source>
        <dbReference type="Google" id="ProtNLM"/>
    </source>
</evidence>
<sequence length="682" mass="74708">MAYELASLLNSLGQANVEYCVLCLQTTEKHKISCSDYLNTIIEELRGPTTWTWLKTTFDNLNVCQVCEVLLAKTMRILQRIRFSVKFNRLMKMRNDADNLLILNTILEGLDSNQDTVLPFSHQQRAAAVARECAEAARGMQPLHDLRKTETLVVSSNAAGTTWDSHKQFSPPPAPAPATPAPPAPPAPGASECNYVIENNIQLKDGSIQLKEEDDDVIIKPEPEPDVFVIDDDEEPEAPPSPVPAELYSSRDLSERLRNYLLKNQIDPSMITKETPIIDDPLKTNVKTVSNMPNLKNVADLLVNTTNPIILPSEVTGGNQMLAIKTPDGTGFVLHQIVTAAYGELYVPTVPAKIVNGELIMLNKIICSGPVDPPTIMPIILNSPTPAQVIPAPTVKPTQRQKKTLSDEELKSLRYNLYKIAPPGDNPLPIYKGIPPINTTSSPNANTSGTVRLRGHVQSQTSTVKQMSVNTVGSYRGPVNIRPKTQPVGPRSLTIANGVVSGKAIPTTHRGKSNQNQERDKATTTQRIQVKPSKPFATQNKVVSHRGTETMSESMGIPQKIQVIPSNPFATQSGSQEVHREKEMASKRKNEEATLGAEPAKMKMDDSIDWEAKIPMDVITYMDATDPLAELPQNQISNSGIGGIASVYSETEDRIAAASIENELRRPHNSAFDIVSKVISID</sequence>
<dbReference type="Proteomes" id="UP000823941">
    <property type="component" value="Chromosome 11"/>
</dbReference>
<accession>A0ABQ7QNR3</accession>
<protein>
    <recommendedName>
        <fullName evidence="4">ZAD domain-containing protein</fullName>
    </recommendedName>
</protein>
<reference evidence="2 3" key="1">
    <citation type="submission" date="2021-06" db="EMBL/GenBank/DDBJ databases">
        <title>A haploid diamondback moth (Plutella xylostella L.) genome assembly resolves 31 chromosomes and identifies a diamide resistance mutation.</title>
        <authorList>
            <person name="Ward C.M."/>
            <person name="Perry K.D."/>
            <person name="Baker G."/>
            <person name="Powis K."/>
            <person name="Heckel D.G."/>
            <person name="Baxter S.W."/>
        </authorList>
    </citation>
    <scope>NUCLEOTIDE SEQUENCE [LARGE SCALE GENOMIC DNA]</scope>
    <source>
        <strain evidence="2 3">LV</strain>
        <tissue evidence="2">Single pupa</tissue>
    </source>
</reference>
<feature type="region of interest" description="Disordered" evidence="1">
    <location>
        <begin position="160"/>
        <end position="192"/>
    </location>
</feature>
<comment type="caution">
    <text evidence="2">The sequence shown here is derived from an EMBL/GenBank/DDBJ whole genome shotgun (WGS) entry which is preliminary data.</text>
</comment>
<organism evidence="2 3">
    <name type="scientific">Plutella xylostella</name>
    <name type="common">Diamondback moth</name>
    <name type="synonym">Plutella maculipennis</name>
    <dbReference type="NCBI Taxonomy" id="51655"/>
    <lineage>
        <taxon>Eukaryota</taxon>
        <taxon>Metazoa</taxon>
        <taxon>Ecdysozoa</taxon>
        <taxon>Arthropoda</taxon>
        <taxon>Hexapoda</taxon>
        <taxon>Insecta</taxon>
        <taxon>Pterygota</taxon>
        <taxon>Neoptera</taxon>
        <taxon>Endopterygota</taxon>
        <taxon>Lepidoptera</taxon>
        <taxon>Glossata</taxon>
        <taxon>Ditrysia</taxon>
        <taxon>Yponomeutoidea</taxon>
        <taxon>Plutellidae</taxon>
        <taxon>Plutella</taxon>
    </lineage>
</organism>
<evidence type="ECO:0000313" key="3">
    <source>
        <dbReference type="Proteomes" id="UP000823941"/>
    </source>
</evidence>
<dbReference type="EMBL" id="JAHIBW010000011">
    <property type="protein sequence ID" value="KAG7306683.1"/>
    <property type="molecule type" value="Genomic_DNA"/>
</dbReference>
<proteinExistence type="predicted"/>
<evidence type="ECO:0000313" key="2">
    <source>
        <dbReference type="EMBL" id="KAG7306683.1"/>
    </source>
</evidence>
<keyword evidence="3" id="KW-1185">Reference proteome</keyword>
<feature type="compositionally biased region" description="Pro residues" evidence="1">
    <location>
        <begin position="170"/>
        <end position="188"/>
    </location>
</feature>